<keyword evidence="5" id="KW-0347">Helicase</keyword>
<accession>A0A511R427</accession>
<dbReference type="GO" id="GO:0005524">
    <property type="term" value="F:ATP binding"/>
    <property type="evidence" value="ECO:0007669"/>
    <property type="project" value="UniProtKB-UniRule"/>
</dbReference>
<comment type="function">
    <text evidence="9">Couples transcription and DNA repair by recognizing RNA polymerase (RNAP) stalled at DNA lesions. Mediates ATP-dependent release of RNAP and its truncated transcript from the DNA, and recruitment of nucleotide excision repair machinery to the damaged site.</text>
</comment>
<dbReference type="GO" id="GO:0006355">
    <property type="term" value="P:regulation of DNA-templated transcription"/>
    <property type="evidence" value="ECO:0007669"/>
    <property type="project" value="UniProtKB-UniRule"/>
</dbReference>
<dbReference type="GO" id="GO:0000716">
    <property type="term" value="P:transcription-coupled nucleotide-excision repair, DNA damage recognition"/>
    <property type="evidence" value="ECO:0007669"/>
    <property type="project" value="UniProtKB-UniRule"/>
</dbReference>
<comment type="similarity">
    <text evidence="9">In the C-terminal section; belongs to the helicase family. RecG subfamily.</text>
</comment>
<keyword evidence="8 9" id="KW-0234">DNA repair</keyword>
<dbReference type="InterPro" id="IPR004576">
    <property type="entry name" value="Mfd"/>
</dbReference>
<dbReference type="Pfam" id="PF00271">
    <property type="entry name" value="Helicase_C"/>
    <property type="match status" value="1"/>
</dbReference>
<evidence type="ECO:0000256" key="7">
    <source>
        <dbReference type="ARBA" id="ARBA00023125"/>
    </source>
</evidence>
<evidence type="ECO:0000256" key="8">
    <source>
        <dbReference type="ARBA" id="ARBA00023204"/>
    </source>
</evidence>
<evidence type="ECO:0000256" key="9">
    <source>
        <dbReference type="HAMAP-Rule" id="MF_00969"/>
    </source>
</evidence>
<evidence type="ECO:0000256" key="10">
    <source>
        <dbReference type="SAM" id="MobiDB-lite"/>
    </source>
</evidence>
<dbReference type="InterPro" id="IPR047112">
    <property type="entry name" value="RecG/Mfd"/>
</dbReference>
<dbReference type="PANTHER" id="PTHR47964:SF1">
    <property type="entry name" value="ATP-DEPENDENT DNA HELICASE HOMOLOG RECG, CHLOROPLASTIC"/>
    <property type="match status" value="1"/>
</dbReference>
<dbReference type="InterPro" id="IPR001650">
    <property type="entry name" value="Helicase_C-like"/>
</dbReference>
<dbReference type="Gene3D" id="3.40.50.300">
    <property type="entry name" value="P-loop containing nucleotide triphosphate hydrolases"/>
    <property type="match status" value="2"/>
</dbReference>
<dbReference type="PANTHER" id="PTHR47964">
    <property type="entry name" value="ATP-DEPENDENT DNA HELICASE HOMOLOG RECG, CHLOROPLASTIC"/>
    <property type="match status" value="1"/>
</dbReference>
<feature type="region of interest" description="Disordered" evidence="10">
    <location>
        <begin position="397"/>
        <end position="419"/>
    </location>
</feature>
<keyword evidence="1 9" id="KW-0963">Cytoplasm</keyword>
<dbReference type="SMART" id="SM00490">
    <property type="entry name" value="HELICc"/>
    <property type="match status" value="1"/>
</dbReference>
<dbReference type="GO" id="GO:0016787">
    <property type="term" value="F:hydrolase activity"/>
    <property type="evidence" value="ECO:0007669"/>
    <property type="project" value="UniProtKB-KW"/>
</dbReference>
<dbReference type="GO" id="GO:0005737">
    <property type="term" value="C:cytoplasm"/>
    <property type="evidence" value="ECO:0007669"/>
    <property type="project" value="UniProtKB-SubCell"/>
</dbReference>
<feature type="domain" description="Helicase ATP-binding" evidence="11">
    <location>
        <begin position="481"/>
        <end position="642"/>
    </location>
</feature>
<dbReference type="Pfam" id="PF00270">
    <property type="entry name" value="DEAD"/>
    <property type="match status" value="1"/>
</dbReference>
<dbReference type="Proteomes" id="UP000321197">
    <property type="component" value="Unassembled WGS sequence"/>
</dbReference>
<evidence type="ECO:0000256" key="2">
    <source>
        <dbReference type="ARBA" id="ARBA00022741"/>
    </source>
</evidence>
<keyword evidence="2 9" id="KW-0547">Nucleotide-binding</keyword>
<dbReference type="InterPro" id="IPR014001">
    <property type="entry name" value="Helicase_ATP-bd"/>
</dbReference>
<dbReference type="NCBIfam" id="TIGR00580">
    <property type="entry name" value="mfd"/>
    <property type="match status" value="1"/>
</dbReference>
<dbReference type="InterPro" id="IPR005118">
    <property type="entry name" value="TRCF_C"/>
</dbReference>
<feature type="domain" description="Helicase C-terminal" evidence="12">
    <location>
        <begin position="663"/>
        <end position="820"/>
    </location>
</feature>
<dbReference type="Gene3D" id="2.40.10.170">
    <property type="match status" value="1"/>
</dbReference>
<dbReference type="HAMAP" id="MF_00969">
    <property type="entry name" value="TRCF"/>
    <property type="match status" value="1"/>
</dbReference>
<dbReference type="PROSITE" id="PS51192">
    <property type="entry name" value="HELICASE_ATP_BIND_1"/>
    <property type="match status" value="1"/>
</dbReference>
<dbReference type="SMART" id="SM00487">
    <property type="entry name" value="DEXDc"/>
    <property type="match status" value="1"/>
</dbReference>
<proteinExistence type="inferred from homology"/>
<dbReference type="SUPFAM" id="SSF141259">
    <property type="entry name" value="CarD-like"/>
    <property type="match status" value="1"/>
</dbReference>
<evidence type="ECO:0000313" key="13">
    <source>
        <dbReference type="EMBL" id="GEM84358.1"/>
    </source>
</evidence>
<protein>
    <recommendedName>
        <fullName evidence="9">Transcription-repair-coupling factor</fullName>
        <shortName evidence="9">TRCF</shortName>
        <ecNumber evidence="9">3.6.4.-</ecNumber>
    </recommendedName>
</protein>
<comment type="caution">
    <text evidence="13">The sequence shown here is derived from an EMBL/GenBank/DDBJ whole genome shotgun (WGS) entry which is preliminary data.</text>
</comment>
<dbReference type="InterPro" id="IPR037235">
    <property type="entry name" value="TRCF-like_C_D7"/>
</dbReference>
<evidence type="ECO:0000256" key="5">
    <source>
        <dbReference type="ARBA" id="ARBA00022806"/>
    </source>
</evidence>
<evidence type="ECO:0000256" key="6">
    <source>
        <dbReference type="ARBA" id="ARBA00022840"/>
    </source>
</evidence>
<evidence type="ECO:0000259" key="12">
    <source>
        <dbReference type="PROSITE" id="PS51194"/>
    </source>
</evidence>
<keyword evidence="3 9" id="KW-0227">DNA damage</keyword>
<organism evidence="13 14">
    <name type="scientific">Meiothermus hypogaeus NBRC 106114</name>
    <dbReference type="NCBI Taxonomy" id="1227553"/>
    <lineage>
        <taxon>Bacteria</taxon>
        <taxon>Thermotogati</taxon>
        <taxon>Deinococcota</taxon>
        <taxon>Deinococci</taxon>
        <taxon>Thermales</taxon>
        <taxon>Thermaceae</taxon>
        <taxon>Meiothermus</taxon>
    </lineage>
</organism>
<dbReference type="SUPFAM" id="SSF52540">
    <property type="entry name" value="P-loop containing nucleoside triphosphate hydrolases"/>
    <property type="match status" value="3"/>
</dbReference>
<evidence type="ECO:0000256" key="1">
    <source>
        <dbReference type="ARBA" id="ARBA00022490"/>
    </source>
</evidence>
<dbReference type="GO" id="GO:0003678">
    <property type="term" value="F:DNA helicase activity"/>
    <property type="evidence" value="ECO:0007669"/>
    <property type="project" value="TreeGrafter"/>
</dbReference>
<gene>
    <name evidence="9 13" type="primary">mfd</name>
    <name evidence="13" type="ORF">MHY01S_25240</name>
</gene>
<keyword evidence="7 9" id="KW-0238">DNA-binding</keyword>
<dbReference type="EMBL" id="BJXL01000094">
    <property type="protein sequence ID" value="GEM84358.1"/>
    <property type="molecule type" value="Genomic_DNA"/>
</dbReference>
<dbReference type="OrthoDB" id="9804325at2"/>
<reference evidence="13 14" key="1">
    <citation type="submission" date="2019-07" db="EMBL/GenBank/DDBJ databases">
        <title>Whole genome shotgun sequence of Meiothermus hypogaeus NBRC 106114.</title>
        <authorList>
            <person name="Hosoyama A."/>
            <person name="Uohara A."/>
            <person name="Ohji S."/>
            <person name="Ichikawa N."/>
        </authorList>
    </citation>
    <scope>NUCLEOTIDE SEQUENCE [LARGE SCALE GENOMIC DNA]</scope>
    <source>
        <strain evidence="13 14">NBRC 106114</strain>
    </source>
</reference>
<evidence type="ECO:0000256" key="3">
    <source>
        <dbReference type="ARBA" id="ARBA00022763"/>
    </source>
</evidence>
<comment type="subcellular location">
    <subcellularLocation>
        <location evidence="9">Cytoplasm</location>
    </subcellularLocation>
</comment>
<dbReference type="SUPFAM" id="SSF143517">
    <property type="entry name" value="TRCF domain-like"/>
    <property type="match status" value="1"/>
</dbReference>
<evidence type="ECO:0000313" key="14">
    <source>
        <dbReference type="Proteomes" id="UP000321197"/>
    </source>
</evidence>
<evidence type="ECO:0000256" key="4">
    <source>
        <dbReference type="ARBA" id="ARBA00022801"/>
    </source>
</evidence>
<dbReference type="AlphaFoldDB" id="A0A511R427"/>
<dbReference type="GO" id="GO:0003684">
    <property type="term" value="F:damaged DNA binding"/>
    <property type="evidence" value="ECO:0007669"/>
    <property type="project" value="InterPro"/>
</dbReference>
<dbReference type="SMART" id="SM01058">
    <property type="entry name" value="CarD_TRCF"/>
    <property type="match status" value="1"/>
</dbReference>
<comment type="similarity">
    <text evidence="9">In the N-terminal section; belongs to the UvrB family.</text>
</comment>
<name>A0A511R427_9DEIN</name>
<evidence type="ECO:0000259" key="11">
    <source>
        <dbReference type="PROSITE" id="PS51192"/>
    </source>
</evidence>
<keyword evidence="4 9" id="KW-0378">Hydrolase</keyword>
<dbReference type="SMART" id="SM00982">
    <property type="entry name" value="TRCF"/>
    <property type="match status" value="1"/>
</dbReference>
<keyword evidence="6 9" id="KW-0067">ATP-binding</keyword>
<dbReference type="InterPro" id="IPR036101">
    <property type="entry name" value="CarD-like/TRCF_RID_sf"/>
</dbReference>
<dbReference type="EC" id="3.6.4.-" evidence="9"/>
<dbReference type="InterPro" id="IPR027417">
    <property type="entry name" value="P-loop_NTPase"/>
</dbReference>
<dbReference type="PROSITE" id="PS51194">
    <property type="entry name" value="HELICASE_CTER"/>
    <property type="match status" value="1"/>
</dbReference>
<dbReference type="Pfam" id="PF02559">
    <property type="entry name" value="CarD_TRCF_RID"/>
    <property type="match status" value="1"/>
</dbReference>
<dbReference type="InterPro" id="IPR003711">
    <property type="entry name" value="CarD-like/TRCF_RID"/>
</dbReference>
<dbReference type="Pfam" id="PF03461">
    <property type="entry name" value="TRCF"/>
    <property type="match status" value="1"/>
</dbReference>
<sequence length="1000" mass="111290">MNTTAQSIHNHYLPGLPQVARALLFAQGEGPRVLLCPPERLSLYADLGALGVSAYVNPGLEAVGEAQVVVMSYPQALEAFPAQPENWRLVLEVGRSYLREDLLERLYRMGYLREEDYRVQGDVLELEEVRMEFFGDELDGLKVAGEPRQRYILTAREGKAETWDAHKILHFPGTVYLDTPALAPEALWPLIAGRDRVTFGLGGPELPTLPLPYRPLPPYRARISQFVDDVRTWMGAGFSVVFFYRHPKSRSYLLHKLQGSGEGGQGSGELSYALAPDTLRSTPTLSPKPGTLNLVPAPFEGAFLDPERRTVYLSEAHLYAFGGAEVLRNRRVVGGEGADPGALSVGDYLIHPEHGIGQYLGLETREVLGAKRDYLVLQYAGEGKMYLPVEQLPLLKRHPGTTDDPPALSSLGKSEWKRTREKAQRDAEELAQRMLVMHAKREATPGRAFGPLPEWDSLVEQNFPFELTPDQHKALEETLRDLEAPRPMERLISGDVGFGKTEVALRAAHRVVGHGAQVAVLVPTTLLAEQHTQTFRKRLEGLPVRVAGLSRFTSEKEASEILRGLASGSVDIVIGTHRLLSPDVRFKDLGLLVVDEEHRFGVAQKERIRELKEAVDTLFLSATPIPRTLYSALVGLRDLSSIQTAPPGRKPIQTVLAPYDPALVRQGIMDELERGGKAFYVHDRVATILARRQYLEALVPEARIGVVHGQMHEAEVEETMLAFAEGAFDVLLATTIIESGLDIPEANTILVERADKLGLAALYQLRGRVGRRQEEAYAYLFHPLRLTEGAERRLAAIADLSDLGSGHLLAEKDMEIRGVGNLLGPEQHGHIRAVSLEIYTELLSEAIRKLKGEKVEPEHHVTLDLQLSARLTLEYIPSPEARSRFYGRLAETRNLAQLSRIAREIKERYGPAPEEVENFLALSKLRLVAQSKGVVSITEDMLHLQIAFETARLDYDAKALRALPFRVEPTQYPPGFRIPKKGLDPKQLVETLNELLYLVD</sequence>
<dbReference type="Gene3D" id="3.90.1150.50">
    <property type="entry name" value="Transcription-repair-coupling factor, D7 domain"/>
    <property type="match status" value="1"/>
</dbReference>
<dbReference type="CDD" id="cd17991">
    <property type="entry name" value="DEXHc_TRCF"/>
    <property type="match status" value="1"/>
</dbReference>
<dbReference type="RefSeq" id="WP_147075483.1">
    <property type="nucleotide sequence ID" value="NZ_BJXL01000094.1"/>
</dbReference>
<dbReference type="InterPro" id="IPR011545">
    <property type="entry name" value="DEAD/DEAH_box_helicase_dom"/>
</dbReference>